<protein>
    <recommendedName>
        <fullName evidence="4">DinB-like domain-containing protein</fullName>
    </recommendedName>
</protein>
<sequence length="142" mass="15963">MGLTALSGESLSTMPTSLTSTWDAFQPPPAGTAVRRRPEFEEMWRAPWEIEPYELAPGTEPCQPAEVLEYVRFVDGLIDGTVDDLDLESQESGFSWYPNISKLSHQLMNLRHLQGHVGQLSELLLQHGVDTNWVAKVNRMLP</sequence>
<dbReference type="EMBL" id="CP007139">
    <property type="protein sequence ID" value="AIE85852.1"/>
    <property type="molecule type" value="Genomic_DNA"/>
</dbReference>
<evidence type="ECO:0000256" key="1">
    <source>
        <dbReference type="SAM" id="MobiDB-lite"/>
    </source>
</evidence>
<feature type="compositionally biased region" description="Low complexity" evidence="1">
    <location>
        <begin position="10"/>
        <end position="21"/>
    </location>
</feature>
<name>A0A068NR40_FIMGI</name>
<evidence type="ECO:0000313" key="3">
    <source>
        <dbReference type="Proteomes" id="UP000027982"/>
    </source>
</evidence>
<dbReference type="KEGG" id="fgi:OP10G_2484"/>
<feature type="region of interest" description="Disordered" evidence="1">
    <location>
        <begin position="1"/>
        <end position="33"/>
    </location>
</feature>
<accession>A0A068NR40</accession>
<organism evidence="2 3">
    <name type="scientific">Fimbriimonas ginsengisoli Gsoil 348</name>
    <dbReference type="NCBI Taxonomy" id="661478"/>
    <lineage>
        <taxon>Bacteria</taxon>
        <taxon>Bacillati</taxon>
        <taxon>Armatimonadota</taxon>
        <taxon>Fimbriimonadia</taxon>
        <taxon>Fimbriimonadales</taxon>
        <taxon>Fimbriimonadaceae</taxon>
        <taxon>Fimbriimonas</taxon>
    </lineage>
</organism>
<dbReference type="AlphaFoldDB" id="A0A068NR40"/>
<dbReference type="HOGENOM" id="CLU_1812932_0_0_0"/>
<dbReference type="Proteomes" id="UP000027982">
    <property type="component" value="Chromosome"/>
</dbReference>
<proteinExistence type="predicted"/>
<evidence type="ECO:0000313" key="2">
    <source>
        <dbReference type="EMBL" id="AIE85852.1"/>
    </source>
</evidence>
<evidence type="ECO:0008006" key="4">
    <source>
        <dbReference type="Google" id="ProtNLM"/>
    </source>
</evidence>
<reference evidence="2 3" key="1">
    <citation type="journal article" date="2014" name="PLoS ONE">
        <title>The first complete genome sequence of the class fimbriimonadia in the phylum armatimonadetes.</title>
        <authorList>
            <person name="Hu Z.Y."/>
            <person name="Wang Y.Z."/>
            <person name="Im W.T."/>
            <person name="Wang S.Y."/>
            <person name="Zhao G.P."/>
            <person name="Zheng H.J."/>
            <person name="Quan Z.X."/>
        </authorList>
    </citation>
    <scope>NUCLEOTIDE SEQUENCE [LARGE SCALE GENOMIC DNA]</scope>
    <source>
        <strain evidence="2">Gsoil 348</strain>
    </source>
</reference>
<gene>
    <name evidence="2" type="ORF">OP10G_2484</name>
</gene>
<keyword evidence="3" id="KW-1185">Reference proteome</keyword>
<dbReference type="STRING" id="661478.OP10G_2484"/>